<evidence type="ECO:0000313" key="11">
    <source>
        <dbReference type="EMBL" id="KAK7039087.1"/>
    </source>
</evidence>
<dbReference type="InterPro" id="IPR045122">
    <property type="entry name" value="Csc1-like"/>
</dbReference>
<feature type="domain" description="CSC1/OSCA1-like 7TM region" evidence="8">
    <location>
        <begin position="441"/>
        <end position="707"/>
    </location>
</feature>
<feature type="transmembrane region" description="Helical" evidence="7">
    <location>
        <begin position="720"/>
        <end position="741"/>
    </location>
</feature>
<dbReference type="InterPro" id="IPR003864">
    <property type="entry name" value="CSC1/OSCA1-like_7TM"/>
</dbReference>
<evidence type="ECO:0000259" key="10">
    <source>
        <dbReference type="Pfam" id="PF14703"/>
    </source>
</evidence>
<evidence type="ECO:0000256" key="2">
    <source>
        <dbReference type="ARBA" id="ARBA00007779"/>
    </source>
</evidence>
<evidence type="ECO:0000259" key="9">
    <source>
        <dbReference type="Pfam" id="PF13967"/>
    </source>
</evidence>
<dbReference type="Pfam" id="PF02714">
    <property type="entry name" value="RSN1_7TM"/>
    <property type="match status" value="1"/>
</dbReference>
<reference evidence="11 12" key="1">
    <citation type="submission" date="2024-01" db="EMBL/GenBank/DDBJ databases">
        <title>A draft genome for a cacao thread blight-causing isolate of Paramarasmius palmivorus.</title>
        <authorList>
            <person name="Baruah I.K."/>
            <person name="Bukari Y."/>
            <person name="Amoako-Attah I."/>
            <person name="Meinhardt L.W."/>
            <person name="Bailey B.A."/>
            <person name="Cohen S.P."/>
        </authorList>
    </citation>
    <scope>NUCLEOTIDE SEQUENCE [LARGE SCALE GENOMIC DNA]</scope>
    <source>
        <strain evidence="11 12">GH-12</strain>
    </source>
</reference>
<accession>A0AAW0CGE1</accession>
<comment type="similarity">
    <text evidence="2">Belongs to the CSC1 (TC 1.A.17) family.</text>
</comment>
<dbReference type="InterPro" id="IPR027815">
    <property type="entry name" value="CSC1/OSCA1-like_cyt"/>
</dbReference>
<organism evidence="11 12">
    <name type="scientific">Paramarasmius palmivorus</name>
    <dbReference type="NCBI Taxonomy" id="297713"/>
    <lineage>
        <taxon>Eukaryota</taxon>
        <taxon>Fungi</taxon>
        <taxon>Dikarya</taxon>
        <taxon>Basidiomycota</taxon>
        <taxon>Agaricomycotina</taxon>
        <taxon>Agaricomycetes</taxon>
        <taxon>Agaricomycetidae</taxon>
        <taxon>Agaricales</taxon>
        <taxon>Marasmiineae</taxon>
        <taxon>Marasmiaceae</taxon>
        <taxon>Paramarasmius</taxon>
    </lineage>
</organism>
<dbReference type="PANTHER" id="PTHR13018:SF143">
    <property type="entry name" value="CSC1_OSCA1-LIKE 7TM REGION DOMAIN-CONTAINING PROTEIN"/>
    <property type="match status" value="1"/>
</dbReference>
<keyword evidence="4 7" id="KW-0812">Transmembrane</keyword>
<feature type="transmembrane region" description="Helical" evidence="7">
    <location>
        <begin position="689"/>
        <end position="708"/>
    </location>
</feature>
<sequence>MVPFLFDVRLVTAPLFVVVVVTLSLFPFSLFLYTPFNLSRYPQRMASFNNNSNSTKSFLTSLITNASLLAIEVSAFIILKQRLGRIYSPRTFLPPPDKRATPLSGSWWKWLPQTILTPSKDVIHKNGLDAYMFLRFMRVLAKVFAVYTLVTFLVIVPVDTVGLETTTGNVIERISWINITGNPPEKTQPRFAAHVVVVYLLTFYVFHTIRSEMSSFVRLRHEYLLTPPHSTLAQARTVLITSVPHELGTEKAVRVFGSFVPGGIDRVWIYRDTRTLNTLFERREEACSLLEKAITDLLKSAVQAYRKKQKKLKGDLERMSIHQGGLELLDELVPQAKRPKHRPGFLGRFGAKVDTIEWCAEEVGKLNEEIDVARRGVRQGESKFLGSIFIRTTLPIGAHILAQCVSWHEPLKMVDKWMEVNSKDIVWPNLDDNALEMRGRALTSWVLNIGLIIGLSFPVIFIGTMSNVDDLCDQVKQLRWVCEAPSPIPGLVQGVLPPVLLAALFAVLPYILRGLAWYENIPRYSLISTSVYHRFYLFLLIHGFLIVTLTSGITKAIEDIIRRPTDTVQSLARQLPGASVFFLTYIITQGLAGAGIALAQLIPMIIHFIKKWFLGRTPRQAYGVTFMMPAAEFDVILPRMSLLATIGFAYSVLNPLINPLACVSFGMFYIAYKLLFVQVMDQPDAAETAGLYFPMAVSNLCAFLSLFLTPRPPSPSQALTNAKTVVGLYIQQICLAALFFARASHPSARVAALVQGALMLVLTG</sequence>
<evidence type="ECO:0000313" key="12">
    <source>
        <dbReference type="Proteomes" id="UP001383192"/>
    </source>
</evidence>
<protein>
    <submittedName>
        <fullName evidence="11">Phosphate metabolism protein 7</fullName>
    </submittedName>
</protein>
<dbReference type="EMBL" id="JAYKXP010000040">
    <property type="protein sequence ID" value="KAK7039087.1"/>
    <property type="molecule type" value="Genomic_DNA"/>
</dbReference>
<gene>
    <name evidence="11" type="primary">PHM7_2</name>
    <name evidence="11" type="ORF">VNI00_010256</name>
</gene>
<feature type="transmembrane region" description="Helical" evidence="7">
    <location>
        <begin position="535"/>
        <end position="557"/>
    </location>
</feature>
<dbReference type="Pfam" id="PF14703">
    <property type="entry name" value="PHM7_cyt"/>
    <property type="match status" value="1"/>
</dbReference>
<evidence type="ECO:0000256" key="3">
    <source>
        <dbReference type="ARBA" id="ARBA00022448"/>
    </source>
</evidence>
<proteinExistence type="inferred from homology"/>
<evidence type="ECO:0000256" key="4">
    <source>
        <dbReference type="ARBA" id="ARBA00022692"/>
    </source>
</evidence>
<feature type="transmembrane region" description="Helical" evidence="7">
    <location>
        <begin position="656"/>
        <end position="677"/>
    </location>
</feature>
<feature type="domain" description="CSC1/OSCA1-like N-terminal transmembrane" evidence="9">
    <location>
        <begin position="57"/>
        <end position="210"/>
    </location>
</feature>
<comment type="caution">
    <text evidence="11">The sequence shown here is derived from an EMBL/GenBank/DDBJ whole genome shotgun (WGS) entry which is preliminary data.</text>
</comment>
<evidence type="ECO:0000256" key="7">
    <source>
        <dbReference type="SAM" id="Phobius"/>
    </source>
</evidence>
<keyword evidence="6 7" id="KW-0472">Membrane</keyword>
<feature type="transmembrane region" description="Helical" evidence="7">
    <location>
        <begin position="445"/>
        <end position="465"/>
    </location>
</feature>
<dbReference type="AlphaFoldDB" id="A0AAW0CGE1"/>
<keyword evidence="12" id="KW-1185">Reference proteome</keyword>
<feature type="transmembrane region" description="Helical" evidence="7">
    <location>
        <begin position="12"/>
        <end position="38"/>
    </location>
</feature>
<feature type="domain" description="CSC1/OSCA1-like cytosolic" evidence="10">
    <location>
        <begin position="235"/>
        <end position="429"/>
    </location>
</feature>
<feature type="transmembrane region" description="Helical" evidence="7">
    <location>
        <begin position="191"/>
        <end position="209"/>
    </location>
</feature>
<keyword evidence="3" id="KW-0813">Transport</keyword>
<dbReference type="Proteomes" id="UP001383192">
    <property type="component" value="Unassembled WGS sequence"/>
</dbReference>
<evidence type="ECO:0000256" key="6">
    <source>
        <dbReference type="ARBA" id="ARBA00023136"/>
    </source>
</evidence>
<dbReference type="GO" id="GO:0005886">
    <property type="term" value="C:plasma membrane"/>
    <property type="evidence" value="ECO:0007669"/>
    <property type="project" value="TreeGrafter"/>
</dbReference>
<feature type="transmembrane region" description="Helical" evidence="7">
    <location>
        <begin position="58"/>
        <end position="79"/>
    </location>
</feature>
<evidence type="ECO:0000259" key="8">
    <source>
        <dbReference type="Pfam" id="PF02714"/>
    </source>
</evidence>
<dbReference type="GO" id="GO:0005227">
    <property type="term" value="F:calcium-activated cation channel activity"/>
    <property type="evidence" value="ECO:0007669"/>
    <property type="project" value="InterPro"/>
</dbReference>
<feature type="transmembrane region" description="Helical" evidence="7">
    <location>
        <begin position="139"/>
        <end position="158"/>
    </location>
</feature>
<keyword evidence="5 7" id="KW-1133">Transmembrane helix</keyword>
<evidence type="ECO:0000256" key="5">
    <source>
        <dbReference type="ARBA" id="ARBA00022989"/>
    </source>
</evidence>
<feature type="transmembrane region" description="Helical" evidence="7">
    <location>
        <begin position="577"/>
        <end position="609"/>
    </location>
</feature>
<name>A0AAW0CGE1_9AGAR</name>
<comment type="subcellular location">
    <subcellularLocation>
        <location evidence="1">Membrane</location>
        <topology evidence="1">Multi-pass membrane protein</topology>
    </subcellularLocation>
</comment>
<evidence type="ECO:0000256" key="1">
    <source>
        <dbReference type="ARBA" id="ARBA00004141"/>
    </source>
</evidence>
<dbReference type="PANTHER" id="PTHR13018">
    <property type="entry name" value="PROBABLE MEMBRANE PROTEIN DUF221-RELATED"/>
    <property type="match status" value="1"/>
</dbReference>
<dbReference type="Pfam" id="PF13967">
    <property type="entry name" value="RSN1_TM"/>
    <property type="match status" value="1"/>
</dbReference>
<dbReference type="InterPro" id="IPR032880">
    <property type="entry name" value="CSC1/OSCA1-like_N"/>
</dbReference>
<feature type="transmembrane region" description="Helical" evidence="7">
    <location>
        <begin position="495"/>
        <end position="515"/>
    </location>
</feature>